<dbReference type="EMBL" id="CAJJDN010000011">
    <property type="protein sequence ID" value="CAD8057639.1"/>
    <property type="molecule type" value="Genomic_DNA"/>
</dbReference>
<dbReference type="AlphaFoldDB" id="A0A8S1KQG4"/>
<accession>A0A8S1KQG4</accession>
<reference evidence="1" key="1">
    <citation type="submission" date="2021-01" db="EMBL/GenBank/DDBJ databases">
        <authorList>
            <consortium name="Genoscope - CEA"/>
            <person name="William W."/>
        </authorList>
    </citation>
    <scope>NUCLEOTIDE SEQUENCE</scope>
</reference>
<evidence type="ECO:0000313" key="1">
    <source>
        <dbReference type="EMBL" id="CAD8057639.1"/>
    </source>
</evidence>
<organism evidence="1 2">
    <name type="scientific">Paramecium sonneborni</name>
    <dbReference type="NCBI Taxonomy" id="65129"/>
    <lineage>
        <taxon>Eukaryota</taxon>
        <taxon>Sar</taxon>
        <taxon>Alveolata</taxon>
        <taxon>Ciliophora</taxon>
        <taxon>Intramacronucleata</taxon>
        <taxon>Oligohymenophorea</taxon>
        <taxon>Peniculida</taxon>
        <taxon>Parameciidae</taxon>
        <taxon>Paramecium</taxon>
    </lineage>
</organism>
<evidence type="ECO:0000313" key="2">
    <source>
        <dbReference type="Proteomes" id="UP000692954"/>
    </source>
</evidence>
<proteinExistence type="predicted"/>
<keyword evidence="2" id="KW-1185">Reference proteome</keyword>
<protein>
    <submittedName>
        <fullName evidence="1">Uncharacterized protein</fullName>
    </submittedName>
</protein>
<name>A0A8S1KQG4_9CILI</name>
<dbReference type="Proteomes" id="UP000692954">
    <property type="component" value="Unassembled WGS sequence"/>
</dbReference>
<comment type="caution">
    <text evidence="1">The sequence shown here is derived from an EMBL/GenBank/DDBJ whole genome shotgun (WGS) entry which is preliminary data.</text>
</comment>
<sequence length="156" mass="18997">MNSNLVIEEITMEVDNYKEVVQIADENKIKVALVDNIKLKQEFLLADNYLSFSQVLIISNISHNCDYDDPFFHYILMITKVIRKAIKRMLVPNSIKTKQEFIVLLIQYRDQRKSTLSLFLLGYQYWLYYFHWLDQIHCFYLYSQEYQRLYYQKDSY</sequence>
<gene>
    <name evidence="1" type="ORF">PSON_ATCC_30995.1.T0110318</name>
</gene>